<dbReference type="InterPro" id="IPR047801">
    <property type="entry name" value="Peptidase_C45"/>
</dbReference>
<keyword evidence="3" id="KW-1185">Reference proteome</keyword>
<reference evidence="2 3" key="1">
    <citation type="submission" date="2020-04" db="EMBL/GenBank/DDBJ databases">
        <authorList>
            <person name="Zhang R."/>
            <person name="Schippers A."/>
        </authorList>
    </citation>
    <scope>NUCLEOTIDE SEQUENCE [LARGE SCALE GENOMIC DNA]</scope>
    <source>
        <strain evidence="2 3">DSM 109850</strain>
    </source>
</reference>
<dbReference type="InterPro" id="IPR047794">
    <property type="entry name" value="C45_proenzyme-like"/>
</dbReference>
<dbReference type="InterPro" id="IPR005079">
    <property type="entry name" value="Peptidase_C45_hydrolase"/>
</dbReference>
<evidence type="ECO:0000313" key="2">
    <source>
        <dbReference type="EMBL" id="NMP23589.1"/>
    </source>
</evidence>
<name>A0A7Y0L7Z5_9FIRM</name>
<protein>
    <recommendedName>
        <fullName evidence="1">Peptidase C45 hydrolase domain-containing protein</fullName>
    </recommendedName>
</protein>
<dbReference type="Pfam" id="PF03417">
    <property type="entry name" value="AAT"/>
    <property type="match status" value="1"/>
</dbReference>
<dbReference type="Proteomes" id="UP000533476">
    <property type="component" value="Unassembled WGS sequence"/>
</dbReference>
<dbReference type="RefSeq" id="WP_169101004.1">
    <property type="nucleotide sequence ID" value="NZ_JABBVZ010000057.1"/>
</dbReference>
<dbReference type="Gene3D" id="1.10.10.2120">
    <property type="match status" value="1"/>
</dbReference>
<evidence type="ECO:0000313" key="3">
    <source>
        <dbReference type="Proteomes" id="UP000533476"/>
    </source>
</evidence>
<dbReference type="Gene3D" id="3.60.60.10">
    <property type="entry name" value="Penicillin V Acylase, Chain A"/>
    <property type="match status" value="1"/>
</dbReference>
<proteinExistence type="predicted"/>
<dbReference type="NCBIfam" id="NF040521">
    <property type="entry name" value="C45_proenzyme"/>
    <property type="match status" value="1"/>
</dbReference>
<sequence length="367" mass="40351">MNLPLPFIRVSGDYGSMGIAYGSQAAPLIARNVENYMQRFRDMGLSETKIMSLGQQYCRAAQGYSPDIVDMLTGVAEGASVPIEEIFALNARTEILGGRDTAECTSIAVLPRVTEDSHVLIGQNWDWHPEQAEVAVLLESIDSEGFRVLTFTEAGMLAKAGFNSSGIGLCANLLSSDRDTCGEGIPYHILLRGVLQSRSMADAIRATVDNTRVSSGNFLIADRAGEAVDIEAVPGDFGYLLPTDDILVHSNHFLSYVPVFDREKARAALTILRPSRARHLLHDAAVQKRVTMNNLITIFRDHYSFPNGICRHVDDRDPVSDRYLTVYSVVMDLTTLDYWIAAGPPCESVYVHVDAPVPTMSEKGVWH</sequence>
<dbReference type="PANTHER" id="PTHR34180:SF1">
    <property type="entry name" value="BETA-ALANYL-DOPAMINE_CARCININE HYDROLASE"/>
    <property type="match status" value="1"/>
</dbReference>
<organism evidence="2 3">
    <name type="scientific">Sulfobacillus harzensis</name>
    <dbReference type="NCBI Taxonomy" id="2729629"/>
    <lineage>
        <taxon>Bacteria</taxon>
        <taxon>Bacillati</taxon>
        <taxon>Bacillota</taxon>
        <taxon>Clostridia</taxon>
        <taxon>Eubacteriales</taxon>
        <taxon>Clostridiales Family XVII. Incertae Sedis</taxon>
        <taxon>Sulfobacillus</taxon>
    </lineage>
</organism>
<feature type="domain" description="Peptidase C45 hydrolase" evidence="1">
    <location>
        <begin position="114"/>
        <end position="343"/>
    </location>
</feature>
<dbReference type="PANTHER" id="PTHR34180">
    <property type="entry name" value="PEPTIDASE C45"/>
    <property type="match status" value="1"/>
</dbReference>
<gene>
    <name evidence="2" type="ORF">HIJ39_14685</name>
</gene>
<accession>A0A7Y0L7Z5</accession>
<dbReference type="AlphaFoldDB" id="A0A7Y0L7Z5"/>
<comment type="caution">
    <text evidence="2">The sequence shown here is derived from an EMBL/GenBank/DDBJ whole genome shotgun (WGS) entry which is preliminary data.</text>
</comment>
<evidence type="ECO:0000259" key="1">
    <source>
        <dbReference type="Pfam" id="PF03417"/>
    </source>
</evidence>
<dbReference type="EMBL" id="JABBVZ010000057">
    <property type="protein sequence ID" value="NMP23589.1"/>
    <property type="molecule type" value="Genomic_DNA"/>
</dbReference>